<evidence type="ECO:0000313" key="1">
    <source>
        <dbReference type="EMBL" id="CAB4914554.1"/>
    </source>
</evidence>
<gene>
    <name evidence="1" type="ORF">UFOPK3609_01072</name>
</gene>
<protein>
    <submittedName>
        <fullName evidence="1">Unannotated protein</fullName>
    </submittedName>
</protein>
<proteinExistence type="predicted"/>
<sequence>MSWRARVEGEEHRAAPELRADGWWVWLLSPSERPGFVPGPAAGEWVRELPLAGCEVLVHLRRVGTWRGADCAVVDERGTELLLQHLGTGAPARALGFEQVERGVHRRWVPADEVRGVREEQTLAAG</sequence>
<dbReference type="AlphaFoldDB" id="A0A6J7H4I2"/>
<dbReference type="EMBL" id="CAFBMQ010000159">
    <property type="protein sequence ID" value="CAB4914554.1"/>
    <property type="molecule type" value="Genomic_DNA"/>
</dbReference>
<reference evidence="1" key="1">
    <citation type="submission" date="2020-05" db="EMBL/GenBank/DDBJ databases">
        <authorList>
            <person name="Chiriac C."/>
            <person name="Salcher M."/>
            <person name="Ghai R."/>
            <person name="Kavagutti S V."/>
        </authorList>
    </citation>
    <scope>NUCLEOTIDE SEQUENCE</scope>
</reference>
<organism evidence="1">
    <name type="scientific">freshwater metagenome</name>
    <dbReference type="NCBI Taxonomy" id="449393"/>
    <lineage>
        <taxon>unclassified sequences</taxon>
        <taxon>metagenomes</taxon>
        <taxon>ecological metagenomes</taxon>
    </lineage>
</organism>
<accession>A0A6J7H4I2</accession>
<name>A0A6J7H4I2_9ZZZZ</name>